<dbReference type="AlphaFoldDB" id="S8FMN3"/>
<accession>S8FMN3</accession>
<dbReference type="EMBL" id="KE504155">
    <property type="protein sequence ID" value="EPS99579.1"/>
    <property type="molecule type" value="Genomic_DNA"/>
</dbReference>
<feature type="compositionally biased region" description="Low complexity" evidence="1">
    <location>
        <begin position="851"/>
        <end position="861"/>
    </location>
</feature>
<dbReference type="InterPro" id="IPR045340">
    <property type="entry name" value="DUF6533"/>
</dbReference>
<feature type="region of interest" description="Disordered" evidence="1">
    <location>
        <begin position="1000"/>
        <end position="1023"/>
    </location>
</feature>
<feature type="compositionally biased region" description="Polar residues" evidence="1">
    <location>
        <begin position="433"/>
        <end position="457"/>
    </location>
</feature>
<feature type="compositionally biased region" description="Polar residues" evidence="1">
    <location>
        <begin position="525"/>
        <end position="548"/>
    </location>
</feature>
<feature type="compositionally biased region" description="Pro residues" evidence="1">
    <location>
        <begin position="381"/>
        <end position="391"/>
    </location>
</feature>
<feature type="compositionally biased region" description="Low complexity" evidence="1">
    <location>
        <begin position="1001"/>
        <end position="1018"/>
    </location>
</feature>
<dbReference type="Gene3D" id="2.60.120.260">
    <property type="entry name" value="Galactose-binding domain-like"/>
    <property type="match status" value="1"/>
</dbReference>
<protein>
    <recommendedName>
        <fullName evidence="4">DUF6533 domain-containing protein</fullName>
    </recommendedName>
</protein>
<keyword evidence="2" id="KW-1133">Transmembrane helix</keyword>
<feature type="compositionally biased region" description="Polar residues" evidence="1">
    <location>
        <begin position="362"/>
        <end position="374"/>
    </location>
</feature>
<feature type="signal peptide" evidence="3">
    <location>
        <begin position="1"/>
        <end position="19"/>
    </location>
</feature>
<feature type="region of interest" description="Disordered" evidence="1">
    <location>
        <begin position="505"/>
        <end position="555"/>
    </location>
</feature>
<keyword evidence="2" id="KW-0812">Transmembrane</keyword>
<organism evidence="5 6">
    <name type="scientific">Fomitopsis schrenkii</name>
    <name type="common">Brown rot fungus</name>
    <dbReference type="NCBI Taxonomy" id="2126942"/>
    <lineage>
        <taxon>Eukaryota</taxon>
        <taxon>Fungi</taxon>
        <taxon>Dikarya</taxon>
        <taxon>Basidiomycota</taxon>
        <taxon>Agaricomycotina</taxon>
        <taxon>Agaricomycetes</taxon>
        <taxon>Polyporales</taxon>
        <taxon>Fomitopsis</taxon>
    </lineage>
</organism>
<keyword evidence="6" id="KW-1185">Reference proteome</keyword>
<feature type="domain" description="DUF6533" evidence="4">
    <location>
        <begin position="1068"/>
        <end position="1096"/>
    </location>
</feature>
<evidence type="ECO:0000259" key="4">
    <source>
        <dbReference type="Pfam" id="PF20151"/>
    </source>
</evidence>
<proteinExistence type="predicted"/>
<feature type="compositionally biased region" description="Low complexity" evidence="1">
    <location>
        <begin position="636"/>
        <end position="654"/>
    </location>
</feature>
<feature type="compositionally biased region" description="Polar residues" evidence="1">
    <location>
        <begin position="254"/>
        <end position="266"/>
    </location>
</feature>
<dbReference type="Pfam" id="PF20151">
    <property type="entry name" value="DUF6533"/>
    <property type="match status" value="1"/>
</dbReference>
<dbReference type="Proteomes" id="UP000015241">
    <property type="component" value="Unassembled WGS sequence"/>
</dbReference>
<feature type="region of interest" description="Disordered" evidence="1">
    <location>
        <begin position="1042"/>
        <end position="1061"/>
    </location>
</feature>
<dbReference type="InParanoid" id="S8FMN3"/>
<feature type="region of interest" description="Disordered" evidence="1">
    <location>
        <begin position="834"/>
        <end position="865"/>
    </location>
</feature>
<evidence type="ECO:0000313" key="5">
    <source>
        <dbReference type="EMBL" id="EPS99579.1"/>
    </source>
</evidence>
<keyword evidence="3" id="KW-0732">Signal</keyword>
<evidence type="ECO:0000256" key="3">
    <source>
        <dbReference type="SAM" id="SignalP"/>
    </source>
</evidence>
<name>S8FMN3_FOMSC</name>
<evidence type="ECO:0000256" key="1">
    <source>
        <dbReference type="SAM" id="MobiDB-lite"/>
    </source>
</evidence>
<feature type="compositionally biased region" description="Low complexity" evidence="1">
    <location>
        <begin position="267"/>
        <end position="279"/>
    </location>
</feature>
<feature type="compositionally biased region" description="Low complexity" evidence="1">
    <location>
        <begin position="753"/>
        <end position="765"/>
    </location>
</feature>
<gene>
    <name evidence="5" type="ORF">FOMPIDRAFT_1050374</name>
</gene>
<feature type="region of interest" description="Disordered" evidence="1">
    <location>
        <begin position="615"/>
        <end position="765"/>
    </location>
</feature>
<feature type="chain" id="PRO_5004551187" description="DUF6533 domain-containing protein" evidence="3">
    <location>
        <begin position="20"/>
        <end position="1179"/>
    </location>
</feature>
<feature type="region of interest" description="Disordered" evidence="1">
    <location>
        <begin position="338"/>
        <end position="457"/>
    </location>
</feature>
<sequence length="1179" mass="125144">MLILPLLSLISWYSLLASAWFMTNITIDDTKGDYATFAGVDYGDGELWSDAQNCTENGTGLLCPNPNDAFEKTYHASVVADASASVTFVGTSLIVYGILVWNASTELTFTLDGVTLNEGFTHLANDSAAISYDVQMFASGNLSWDTHTFTMTNGIDSLAIFDYMLYSTHASIDAVSSGSASKSKTTVIAVVIVILVLLFALGGVLYYCRRRRYKGYGPPMDRIFFQDGWGEKGLRPQQSNASIRAGLLKPDGVTRTQGTSSTMVGTSSASDNATSAALSKETQPLTVGAGFSVAEPPPPSLPTGAHGGSSPQVRHGHPATLQLTPLMIPERHTQIVAAQGSNTSSSKTPPPLPSKGSLPNSAQGETQPAGTRSTLPAMPNMSPPTSFPSPPSSLGSKKNKRPRPRSDPRSGAAVRQEHIRSLTKRRSAVNGAATPSTGSRTSGMMASDRTTASTPTSMMAPDGFCWNNTSMPDLPARADSVKTVSTMPLTGRHCDRLTGNVYVDTTPLPDNASFPLRSNTDKSSDTMSPGTAWTTNGSSISHTRSFSPPATFPELEPVPVVDRRPVVESPVSLPNSPNVPLIAATLRMIAPPQMARMSASSDSAVPIEPRRMRDEAPLPADLPSQGAEDASAEEATVVVSPTSEVESVVEPSTPALRPSSPSSVSNTAPLEADPPDLAAGPPEAQQAPPSPLVAGTPDSELPPSPFVASTPESPPSPLVASTPEYPPSPLMADSPRLQPLPLAEEHPEPVQRSSPASSDVASVNSSVDIVLEGPEEAHPQPAHPVLSIIVQPDLHEPPPRSTRMEGDRPRKLPPVPLPLSTRLDTVHEDVVSPRFRRPLPRPQTHQEADRSTSMSSTISSRDSVDTAEVTVGERFNVLSAVGHSLQVHSPQPSVPVLLTPNHDLFTQWYSDASDASSVSSRRVALTRENSTSSAGVHAAPNRALDTNIPRLWSKPSLDKLDSSPVSTPAERTPSVRALPLVPNRAPDMVLGTMLQVDRGGSEASSLNLSTPSSTTQSSGIPRSVLLSPNRHPAMPLMGPRALPSITPSERGSVPSLGKGEPPRRRFALLEQEIDYMWNSKTSNVTVLFLVNRYILLVSAVLGILSVFDWTSSWIVIETILGTQAVNTFHTATFTGPISSILVARFMLDLRAVDRAFTSGLSDTLSGSEAYSPDVEAPAI</sequence>
<feature type="compositionally biased region" description="Low complexity" evidence="1">
    <location>
        <begin position="668"/>
        <end position="687"/>
    </location>
</feature>
<feature type="transmembrane region" description="Helical" evidence="2">
    <location>
        <begin position="187"/>
        <end position="208"/>
    </location>
</feature>
<keyword evidence="2" id="KW-0472">Membrane</keyword>
<evidence type="ECO:0000313" key="6">
    <source>
        <dbReference type="Proteomes" id="UP000015241"/>
    </source>
</evidence>
<dbReference type="OrthoDB" id="3245657at2759"/>
<reference evidence="5 6" key="1">
    <citation type="journal article" date="2012" name="Science">
        <title>The Paleozoic origin of enzymatic lignin decomposition reconstructed from 31 fungal genomes.</title>
        <authorList>
            <person name="Floudas D."/>
            <person name="Binder M."/>
            <person name="Riley R."/>
            <person name="Barry K."/>
            <person name="Blanchette R.A."/>
            <person name="Henrissat B."/>
            <person name="Martinez A.T."/>
            <person name="Otillar R."/>
            <person name="Spatafora J.W."/>
            <person name="Yadav J.S."/>
            <person name="Aerts A."/>
            <person name="Benoit I."/>
            <person name="Boyd A."/>
            <person name="Carlson A."/>
            <person name="Copeland A."/>
            <person name="Coutinho P.M."/>
            <person name="de Vries R.P."/>
            <person name="Ferreira P."/>
            <person name="Findley K."/>
            <person name="Foster B."/>
            <person name="Gaskell J."/>
            <person name="Glotzer D."/>
            <person name="Gorecki P."/>
            <person name="Heitman J."/>
            <person name="Hesse C."/>
            <person name="Hori C."/>
            <person name="Igarashi K."/>
            <person name="Jurgens J.A."/>
            <person name="Kallen N."/>
            <person name="Kersten P."/>
            <person name="Kohler A."/>
            <person name="Kuees U."/>
            <person name="Kumar T.K.A."/>
            <person name="Kuo A."/>
            <person name="LaButti K."/>
            <person name="Larrondo L.F."/>
            <person name="Lindquist E."/>
            <person name="Ling A."/>
            <person name="Lombard V."/>
            <person name="Lucas S."/>
            <person name="Lundell T."/>
            <person name="Martin R."/>
            <person name="McLaughlin D.J."/>
            <person name="Morgenstern I."/>
            <person name="Morin E."/>
            <person name="Murat C."/>
            <person name="Nagy L.G."/>
            <person name="Nolan M."/>
            <person name="Ohm R.A."/>
            <person name="Patyshakuliyeva A."/>
            <person name="Rokas A."/>
            <person name="Ruiz-Duenas F.J."/>
            <person name="Sabat G."/>
            <person name="Salamov A."/>
            <person name="Samejima M."/>
            <person name="Schmutz J."/>
            <person name="Slot J.C."/>
            <person name="St John F."/>
            <person name="Stenlid J."/>
            <person name="Sun H."/>
            <person name="Sun S."/>
            <person name="Syed K."/>
            <person name="Tsang A."/>
            <person name="Wiebenga A."/>
            <person name="Young D."/>
            <person name="Pisabarro A."/>
            <person name="Eastwood D.C."/>
            <person name="Martin F."/>
            <person name="Cullen D."/>
            <person name="Grigoriev I.V."/>
            <person name="Hibbett D.S."/>
        </authorList>
    </citation>
    <scope>NUCLEOTIDE SEQUENCE</scope>
    <source>
        <strain evidence="6">FP-58527</strain>
    </source>
</reference>
<feature type="region of interest" description="Disordered" evidence="1">
    <location>
        <begin position="235"/>
        <end position="317"/>
    </location>
</feature>
<feature type="compositionally biased region" description="Basic and acidic residues" evidence="1">
    <location>
        <begin position="793"/>
        <end position="810"/>
    </location>
</feature>
<evidence type="ECO:0000256" key="2">
    <source>
        <dbReference type="SAM" id="Phobius"/>
    </source>
</evidence>
<feature type="region of interest" description="Disordered" evidence="1">
    <location>
        <begin position="953"/>
        <end position="973"/>
    </location>
</feature>
<dbReference type="STRING" id="743788.S8FMN3"/>
<feature type="region of interest" description="Disordered" evidence="1">
    <location>
        <begin position="793"/>
        <end position="820"/>
    </location>
</feature>
<dbReference type="HOGENOM" id="CLU_273200_0_0_1"/>